<sequence length="254" mass="27742">MNVSETDMLSRKLAHARSAITRIDTLADGLVPVNDMAAYVVQREICRFSNVAIGGWKVGRVGNTEDVQGGVLPSEGIHPSGVQLRANHFPPLGLELEIAFRFGRAFEPRDAAYTDDEVLSSIAEMAPTIEIVASRFAQWPDIDRRAQLADLYNHGALVVGDYVPYREDFPFVTPIMRLEFDGKDVLEAAPTHPAGDPRTLLTWIVNHCTQFHRIALTPEMPVTTGSYTGMYFPGGMGMATATIDGIGPVAVTLD</sequence>
<protein>
    <submittedName>
        <fullName evidence="1">2-keto-4-pentenoate hydratase</fullName>
    </submittedName>
</protein>
<dbReference type="PANTHER" id="PTHR30143:SF0">
    <property type="entry name" value="2-KETO-4-PENTENOATE HYDRATASE"/>
    <property type="match status" value="1"/>
</dbReference>
<accession>A0A5E4TGF9</accession>
<dbReference type="InterPro" id="IPR036663">
    <property type="entry name" value="Fumarylacetoacetase_C_sf"/>
</dbReference>
<dbReference type="PANTHER" id="PTHR30143">
    <property type="entry name" value="ACID HYDRATASE"/>
    <property type="match status" value="1"/>
</dbReference>
<dbReference type="Proteomes" id="UP000414233">
    <property type="component" value="Unassembled WGS sequence"/>
</dbReference>
<dbReference type="GO" id="GO:0005737">
    <property type="term" value="C:cytoplasm"/>
    <property type="evidence" value="ECO:0007669"/>
    <property type="project" value="TreeGrafter"/>
</dbReference>
<organism evidence="1 2">
    <name type="scientific">Pandoraea terrae</name>
    <dbReference type="NCBI Taxonomy" id="1537710"/>
    <lineage>
        <taxon>Bacteria</taxon>
        <taxon>Pseudomonadati</taxon>
        <taxon>Pseudomonadota</taxon>
        <taxon>Betaproteobacteria</taxon>
        <taxon>Burkholderiales</taxon>
        <taxon>Burkholderiaceae</taxon>
        <taxon>Pandoraea</taxon>
    </lineage>
</organism>
<name>A0A5E4TGF9_9BURK</name>
<dbReference type="AlphaFoldDB" id="A0A5E4TGF9"/>
<dbReference type="InterPro" id="IPR050772">
    <property type="entry name" value="Hydratase-Decarb/MhpD_sf"/>
</dbReference>
<keyword evidence="2" id="KW-1185">Reference proteome</keyword>
<evidence type="ECO:0000313" key="1">
    <source>
        <dbReference type="EMBL" id="VVD86581.1"/>
    </source>
</evidence>
<dbReference type="RefSeq" id="WP_224788627.1">
    <property type="nucleotide sequence ID" value="NZ_CABPRZ010000004.1"/>
</dbReference>
<dbReference type="EMBL" id="CABPRZ010000004">
    <property type="protein sequence ID" value="VVD86581.1"/>
    <property type="molecule type" value="Genomic_DNA"/>
</dbReference>
<evidence type="ECO:0000313" key="2">
    <source>
        <dbReference type="Proteomes" id="UP000414233"/>
    </source>
</evidence>
<gene>
    <name evidence="1" type="ORF">PTE30175_01337</name>
</gene>
<dbReference type="GO" id="GO:0008684">
    <property type="term" value="F:2-oxopent-4-enoate hydratase activity"/>
    <property type="evidence" value="ECO:0007669"/>
    <property type="project" value="TreeGrafter"/>
</dbReference>
<dbReference type="Gene3D" id="3.90.850.10">
    <property type="entry name" value="Fumarylacetoacetase-like, C-terminal domain"/>
    <property type="match status" value="1"/>
</dbReference>
<dbReference type="SUPFAM" id="SSF56529">
    <property type="entry name" value="FAH"/>
    <property type="match status" value="1"/>
</dbReference>
<reference evidence="1 2" key="1">
    <citation type="submission" date="2019-08" db="EMBL/GenBank/DDBJ databases">
        <authorList>
            <person name="Peeters C."/>
        </authorList>
    </citation>
    <scope>NUCLEOTIDE SEQUENCE [LARGE SCALE GENOMIC DNA]</scope>
    <source>
        <strain evidence="1 2">LMG 30175</strain>
    </source>
</reference>
<proteinExistence type="predicted"/>